<evidence type="ECO:0000313" key="2">
    <source>
        <dbReference type="EMBL" id="KPV53641.1"/>
    </source>
</evidence>
<sequence>MWRWLCERYPDASVEMEVVIETGQRADVLARWPGGQRLAIEVQLSPLSAASWLERHTIYQSCQIRDVWLLHMRWLRGITGFTQPTDDAYLAPLGGTARLARLGDVERALARYDHQIRYLDVEDGARVYFLTDIEAAEDDSDGAADYRDDVPGATLLAVPLADPRLRLRRGRLIWLPLEEALEQRERDRQTEQERLVRAEQDAAARLRFYQQRTSRQFDEHRAA</sequence>
<evidence type="ECO:0000313" key="3">
    <source>
        <dbReference type="Proteomes" id="UP000050509"/>
    </source>
</evidence>
<dbReference type="Pfam" id="PF06054">
    <property type="entry name" value="CoiA_nuc"/>
    <property type="match status" value="1"/>
</dbReference>
<protein>
    <recommendedName>
        <fullName evidence="1">Competence protein CoiA nuclease-like domain-containing protein</fullName>
    </recommendedName>
</protein>
<dbReference type="EMBL" id="LJCR01000212">
    <property type="protein sequence ID" value="KPV53641.1"/>
    <property type="molecule type" value="Genomic_DNA"/>
</dbReference>
<feature type="non-terminal residue" evidence="2">
    <location>
        <position position="223"/>
    </location>
</feature>
<accession>A0A0P9DCY4</accession>
<gene>
    <name evidence="2" type="ORF">SE17_08520</name>
</gene>
<organism evidence="2 3">
    <name type="scientific">Kouleothrix aurantiaca</name>
    <dbReference type="NCBI Taxonomy" id="186479"/>
    <lineage>
        <taxon>Bacteria</taxon>
        <taxon>Bacillati</taxon>
        <taxon>Chloroflexota</taxon>
        <taxon>Chloroflexia</taxon>
        <taxon>Chloroflexales</taxon>
        <taxon>Roseiflexineae</taxon>
        <taxon>Roseiflexaceae</taxon>
        <taxon>Kouleothrix</taxon>
    </lineage>
</organism>
<proteinExistence type="predicted"/>
<feature type="domain" description="Competence protein CoiA nuclease-like" evidence="1">
    <location>
        <begin position="3"/>
        <end position="75"/>
    </location>
</feature>
<dbReference type="InterPro" id="IPR010330">
    <property type="entry name" value="CoiA_nuc"/>
</dbReference>
<name>A0A0P9DCY4_9CHLR</name>
<keyword evidence="3" id="KW-1185">Reference proteome</keyword>
<dbReference type="AlphaFoldDB" id="A0A0P9DCY4"/>
<comment type="caution">
    <text evidence="2">The sequence shown here is derived from an EMBL/GenBank/DDBJ whole genome shotgun (WGS) entry which is preliminary data.</text>
</comment>
<reference evidence="2 3" key="1">
    <citation type="submission" date="2015-09" db="EMBL/GenBank/DDBJ databases">
        <title>Draft genome sequence of Kouleothrix aurantiaca JCM 19913.</title>
        <authorList>
            <person name="Hemp J."/>
        </authorList>
    </citation>
    <scope>NUCLEOTIDE SEQUENCE [LARGE SCALE GENOMIC DNA]</scope>
    <source>
        <strain evidence="2 3">COM-B</strain>
    </source>
</reference>
<dbReference type="Proteomes" id="UP000050509">
    <property type="component" value="Unassembled WGS sequence"/>
</dbReference>
<evidence type="ECO:0000259" key="1">
    <source>
        <dbReference type="Pfam" id="PF06054"/>
    </source>
</evidence>